<organism evidence="1 2">
    <name type="scientific">Digitaria exilis</name>
    <dbReference type="NCBI Taxonomy" id="1010633"/>
    <lineage>
        <taxon>Eukaryota</taxon>
        <taxon>Viridiplantae</taxon>
        <taxon>Streptophyta</taxon>
        <taxon>Embryophyta</taxon>
        <taxon>Tracheophyta</taxon>
        <taxon>Spermatophyta</taxon>
        <taxon>Magnoliopsida</taxon>
        <taxon>Liliopsida</taxon>
        <taxon>Poales</taxon>
        <taxon>Poaceae</taxon>
        <taxon>PACMAD clade</taxon>
        <taxon>Panicoideae</taxon>
        <taxon>Panicodae</taxon>
        <taxon>Paniceae</taxon>
        <taxon>Anthephorinae</taxon>
        <taxon>Digitaria</taxon>
    </lineage>
</organism>
<evidence type="ECO:0000313" key="1">
    <source>
        <dbReference type="EMBL" id="KAF8642890.1"/>
    </source>
</evidence>
<dbReference type="AlphaFoldDB" id="A0A835DSI8"/>
<keyword evidence="2" id="KW-1185">Reference proteome</keyword>
<sequence>MSVLRFRSVCKAWRSIISDPAFIRAHLDHSAAKRDEQDTCFIISPHTLDYRLALDFLALPRTDRDNLIPDRRTACYCSGIGFDRRNGKYKVVQAFYRDITGHTSMGMDVFTLCSRRVGGSWWSEMANDPPYPLYRCQTAVSIDVYMFWRLALKISDAPRCLVHLNLEDEVFGITMPPDSLEPDDDFMMDVLRAGSSASRPLPEGVDSSEWARCYLVQSSFLCHTLALPGWMNDKIILWRDYTIYSYDMETDKMTTLCDMSRMRYQGRRERAWKDLFFINVNPYTESLVPVNKFWGKP</sequence>
<comment type="caution">
    <text evidence="1">The sequence shown here is derived from an EMBL/GenBank/DDBJ whole genome shotgun (WGS) entry which is preliminary data.</text>
</comment>
<gene>
    <name evidence="1" type="ORF">HU200_067035</name>
</gene>
<protein>
    <recommendedName>
        <fullName evidence="3">F-box domain-containing protein</fullName>
    </recommendedName>
</protein>
<dbReference type="PANTHER" id="PTHR31111:SF133">
    <property type="entry name" value="OS07G0196600 PROTEIN"/>
    <property type="match status" value="1"/>
</dbReference>
<reference evidence="1" key="1">
    <citation type="submission" date="2020-07" db="EMBL/GenBank/DDBJ databases">
        <title>Genome sequence and genetic diversity analysis of an under-domesticated orphan crop, white fonio (Digitaria exilis).</title>
        <authorList>
            <person name="Bennetzen J.L."/>
            <person name="Chen S."/>
            <person name="Ma X."/>
            <person name="Wang X."/>
            <person name="Yssel A.E.J."/>
            <person name="Chaluvadi S.R."/>
            <person name="Johnson M."/>
            <person name="Gangashetty P."/>
            <person name="Hamidou F."/>
            <person name="Sanogo M.D."/>
            <person name="Zwaenepoel A."/>
            <person name="Wallace J."/>
            <person name="Van De Peer Y."/>
            <person name="Van Deynze A."/>
        </authorList>
    </citation>
    <scope>NUCLEOTIDE SEQUENCE</scope>
    <source>
        <tissue evidence="1">Leaves</tissue>
    </source>
</reference>
<name>A0A835DSI8_9POAL</name>
<accession>A0A835DSI8</accession>
<dbReference type="EMBL" id="JACEFO010003263">
    <property type="protein sequence ID" value="KAF8642890.1"/>
    <property type="molecule type" value="Genomic_DNA"/>
</dbReference>
<proteinExistence type="predicted"/>
<evidence type="ECO:0008006" key="3">
    <source>
        <dbReference type="Google" id="ProtNLM"/>
    </source>
</evidence>
<dbReference type="SUPFAM" id="SSF81383">
    <property type="entry name" value="F-box domain"/>
    <property type="match status" value="1"/>
</dbReference>
<evidence type="ECO:0000313" key="2">
    <source>
        <dbReference type="Proteomes" id="UP000636709"/>
    </source>
</evidence>
<dbReference type="PANTHER" id="PTHR31111">
    <property type="entry name" value="BNAA05G37150D PROTEIN-RELATED"/>
    <property type="match status" value="1"/>
</dbReference>
<dbReference type="Proteomes" id="UP000636709">
    <property type="component" value="Unassembled WGS sequence"/>
</dbReference>
<dbReference type="InterPro" id="IPR036047">
    <property type="entry name" value="F-box-like_dom_sf"/>
</dbReference>